<name>A0ABX0T9P3_9MICO</name>
<feature type="domain" description="ABC3 transporter permease C-terminal" evidence="8">
    <location>
        <begin position="503"/>
        <end position="613"/>
    </location>
</feature>
<keyword evidence="2" id="KW-1003">Cell membrane</keyword>
<keyword evidence="3 7" id="KW-0812">Transmembrane</keyword>
<feature type="transmembrane region" description="Helical" evidence="7">
    <location>
        <begin position="588"/>
        <end position="610"/>
    </location>
</feature>
<comment type="subcellular location">
    <subcellularLocation>
        <location evidence="1">Cell membrane</location>
        <topology evidence="1">Multi-pass membrane protein</topology>
    </subcellularLocation>
</comment>
<feature type="domain" description="ABC3 transporter permease C-terminal" evidence="8">
    <location>
        <begin position="55"/>
        <end position="171"/>
    </location>
</feature>
<feature type="transmembrane region" description="Helical" evidence="7">
    <location>
        <begin position="544"/>
        <end position="568"/>
    </location>
</feature>
<feature type="transmembrane region" description="Helical" evidence="7">
    <location>
        <begin position="500"/>
        <end position="523"/>
    </location>
</feature>
<accession>A0ABX0T9P3</accession>
<evidence type="ECO:0000313" key="10">
    <source>
        <dbReference type="Proteomes" id="UP001318300"/>
    </source>
</evidence>
<evidence type="ECO:0000259" key="8">
    <source>
        <dbReference type="Pfam" id="PF02687"/>
    </source>
</evidence>
<reference evidence="9 10" key="1">
    <citation type="submission" date="2020-03" db="EMBL/GenBank/DDBJ databases">
        <title>Above-ground endophytic microbial communities from plants in different locations in the United States.</title>
        <authorList>
            <person name="Frank C."/>
        </authorList>
    </citation>
    <scope>NUCLEOTIDE SEQUENCE [LARGE SCALE GENOMIC DNA]</scope>
    <source>
        <strain evidence="9 10">WW7</strain>
    </source>
</reference>
<feature type="transmembrane region" description="Helical" evidence="7">
    <location>
        <begin position="146"/>
        <end position="168"/>
    </location>
</feature>
<protein>
    <submittedName>
        <fullName evidence="9">ABC transport system permease protein</fullName>
    </submittedName>
</protein>
<keyword evidence="10" id="KW-1185">Reference proteome</keyword>
<evidence type="ECO:0000256" key="2">
    <source>
        <dbReference type="ARBA" id="ARBA00022475"/>
    </source>
</evidence>
<evidence type="ECO:0000256" key="6">
    <source>
        <dbReference type="ARBA" id="ARBA00038076"/>
    </source>
</evidence>
<gene>
    <name evidence="9" type="ORF">E9228_002250</name>
</gene>
<feature type="transmembrane region" description="Helical" evidence="7">
    <location>
        <begin position="221"/>
        <end position="243"/>
    </location>
</feature>
<sequence>MRAALRSLLVVNRAAVSGAGVVVALAAVLLGVTAAWLEAGVRHPELPFLSSVAGSFAGTLLLITVFMVANVFSGVLRERRREFALLRAVGATAAQIRGTVRTEVLLLLALVAPVGAVVGTFAAASATPLLRASDIVPSGFTLTASIVPLVGTLVVLVPTGLLAAAMAARAATRPSPTDAVRASTTDVPTLSTGRRIAAGVTALAGLGIAATPFFTPGLVGSATGATSAIVLVVAAALAGPLLVQWTARRGLAVARSGAGGAASVLALLNARGASRRLSAAVVPLALLVALGTVQTGTDAALGRATADQLVAGLPSDFVVTTTGGVTADQARRIAALPGVSGTTTMRDRSGSVQVEADDEDLGALGWEPTVVRGLSADTRSVDPDVRSGSLAALDAPGTVAVSSDLVALTPTGLGDTVQLRTGDGPATSARVVAVYDRGLAFGDLLVRDRSAGPTDTLLVDVRPGEGAAVREALLGLDLRVTSVDAYAATVLRSGDGDRRLSLVLIVALLAFVAAAAGNTLLTAMRGRRDEFGLLQRTGATRGQLLRMAGVETVFTAVAAVVIGTVAVLPALVGVGQGLAGAPASGFDVPAWAGFSGAAVVVAVLGVLPGVRRIVRGR</sequence>
<feature type="transmembrane region" description="Helical" evidence="7">
    <location>
        <begin position="12"/>
        <end position="36"/>
    </location>
</feature>
<keyword evidence="5 7" id="KW-0472">Membrane</keyword>
<dbReference type="EMBL" id="JAAOYO010000003">
    <property type="protein sequence ID" value="NII41603.1"/>
    <property type="molecule type" value="Genomic_DNA"/>
</dbReference>
<evidence type="ECO:0000256" key="3">
    <source>
        <dbReference type="ARBA" id="ARBA00022692"/>
    </source>
</evidence>
<organism evidence="9 10">
    <name type="scientific">Curtobacterium salicis</name>
    <dbReference type="NCBI Taxonomy" id="1779862"/>
    <lineage>
        <taxon>Bacteria</taxon>
        <taxon>Bacillati</taxon>
        <taxon>Actinomycetota</taxon>
        <taxon>Actinomycetes</taxon>
        <taxon>Micrococcales</taxon>
        <taxon>Microbacteriaceae</taxon>
        <taxon>Curtobacterium</taxon>
    </lineage>
</organism>
<feature type="transmembrane region" description="Helical" evidence="7">
    <location>
        <begin position="196"/>
        <end position="215"/>
    </location>
</feature>
<dbReference type="PANTHER" id="PTHR30572">
    <property type="entry name" value="MEMBRANE COMPONENT OF TRANSPORTER-RELATED"/>
    <property type="match status" value="1"/>
</dbReference>
<dbReference type="RefSeq" id="WP_166780622.1">
    <property type="nucleotide sequence ID" value="NZ_JAAOYO010000003.1"/>
</dbReference>
<evidence type="ECO:0000256" key="7">
    <source>
        <dbReference type="SAM" id="Phobius"/>
    </source>
</evidence>
<evidence type="ECO:0000256" key="1">
    <source>
        <dbReference type="ARBA" id="ARBA00004651"/>
    </source>
</evidence>
<dbReference type="PANTHER" id="PTHR30572:SF4">
    <property type="entry name" value="ABC TRANSPORTER PERMEASE YTRF"/>
    <property type="match status" value="1"/>
</dbReference>
<keyword evidence="4 7" id="KW-1133">Transmembrane helix</keyword>
<evidence type="ECO:0000313" key="9">
    <source>
        <dbReference type="EMBL" id="NII41603.1"/>
    </source>
</evidence>
<feature type="transmembrane region" description="Helical" evidence="7">
    <location>
        <begin position="104"/>
        <end position="126"/>
    </location>
</feature>
<evidence type="ECO:0000256" key="5">
    <source>
        <dbReference type="ARBA" id="ARBA00023136"/>
    </source>
</evidence>
<evidence type="ECO:0000256" key="4">
    <source>
        <dbReference type="ARBA" id="ARBA00022989"/>
    </source>
</evidence>
<dbReference type="InterPro" id="IPR050250">
    <property type="entry name" value="Macrolide_Exporter_MacB"/>
</dbReference>
<dbReference type="Proteomes" id="UP001318300">
    <property type="component" value="Unassembled WGS sequence"/>
</dbReference>
<comment type="caution">
    <text evidence="9">The sequence shown here is derived from an EMBL/GenBank/DDBJ whole genome shotgun (WGS) entry which is preliminary data.</text>
</comment>
<dbReference type="Pfam" id="PF02687">
    <property type="entry name" value="FtsX"/>
    <property type="match status" value="2"/>
</dbReference>
<proteinExistence type="inferred from homology"/>
<comment type="similarity">
    <text evidence="6">Belongs to the ABC-4 integral membrane protein family.</text>
</comment>
<feature type="transmembrane region" description="Helical" evidence="7">
    <location>
        <begin position="48"/>
        <end position="72"/>
    </location>
</feature>
<dbReference type="InterPro" id="IPR003838">
    <property type="entry name" value="ABC3_permease_C"/>
</dbReference>